<keyword evidence="1" id="KW-1185">Reference proteome</keyword>
<dbReference type="AlphaFoldDB" id="A0A914RN17"/>
<reference evidence="2" key="1">
    <citation type="submission" date="2022-11" db="UniProtKB">
        <authorList>
            <consortium name="WormBaseParasite"/>
        </authorList>
    </citation>
    <scope>IDENTIFICATION</scope>
</reference>
<accession>A0A914RN17</accession>
<protein>
    <submittedName>
        <fullName evidence="2">Uncharacterized protein</fullName>
    </submittedName>
</protein>
<dbReference type="Proteomes" id="UP000887564">
    <property type="component" value="Unplaced"/>
</dbReference>
<organism evidence="1 2">
    <name type="scientific">Parascaris equorum</name>
    <name type="common">Equine roundworm</name>
    <dbReference type="NCBI Taxonomy" id="6256"/>
    <lineage>
        <taxon>Eukaryota</taxon>
        <taxon>Metazoa</taxon>
        <taxon>Ecdysozoa</taxon>
        <taxon>Nematoda</taxon>
        <taxon>Chromadorea</taxon>
        <taxon>Rhabditida</taxon>
        <taxon>Spirurina</taxon>
        <taxon>Ascaridomorpha</taxon>
        <taxon>Ascaridoidea</taxon>
        <taxon>Ascarididae</taxon>
        <taxon>Parascaris</taxon>
    </lineage>
</organism>
<sequence>MICGSHPQGPGISGSFDAGLQILYVRNLRDRREARKLQFSGPHRSLPALVVRPKTFNIFHVKGHLRVRMLVAWWILFDRALLICILSERITIGSKSIDGFQSFTIVEGEPRSVFLALNAFPIIEHKMTSNDIVSIVKETSSSTINTPYIPHSHNSSAFSTIPFTRYAKKDEVYIPLNDEMMRLPEVIERVSFWIKRLPVCKVVRNENAEREIEELRVGGTAKLNSP</sequence>
<dbReference type="WBParaSite" id="PEQ_0000778701-mRNA-1">
    <property type="protein sequence ID" value="PEQ_0000778701-mRNA-1"/>
    <property type="gene ID" value="PEQ_0000778701"/>
</dbReference>
<name>A0A914RN17_PAREQ</name>
<proteinExistence type="predicted"/>
<evidence type="ECO:0000313" key="1">
    <source>
        <dbReference type="Proteomes" id="UP000887564"/>
    </source>
</evidence>
<evidence type="ECO:0000313" key="2">
    <source>
        <dbReference type="WBParaSite" id="PEQ_0000778701-mRNA-1"/>
    </source>
</evidence>